<proteinExistence type="predicted"/>
<sequence length="102" mass="12272">MITLKYKRKKSIYQMQITDYIFKPKDLVFIASIPNQRIKGLKLLNSVPRKKKGKRGRKKDILKLFYKIDHFIKMGDLTPLKPSYLRRFRDVSILPENEIVYR</sequence>
<dbReference type="EMBL" id="BARW01021780">
    <property type="protein sequence ID" value="GAI91919.1"/>
    <property type="molecule type" value="Genomic_DNA"/>
</dbReference>
<organism evidence="1">
    <name type="scientific">marine sediment metagenome</name>
    <dbReference type="NCBI Taxonomy" id="412755"/>
    <lineage>
        <taxon>unclassified sequences</taxon>
        <taxon>metagenomes</taxon>
        <taxon>ecological metagenomes</taxon>
    </lineage>
</organism>
<dbReference type="AlphaFoldDB" id="X1UHR6"/>
<accession>X1UHR6</accession>
<comment type="caution">
    <text evidence="1">The sequence shown here is derived from an EMBL/GenBank/DDBJ whole genome shotgun (WGS) entry which is preliminary data.</text>
</comment>
<evidence type="ECO:0000313" key="1">
    <source>
        <dbReference type="EMBL" id="GAI91919.1"/>
    </source>
</evidence>
<name>X1UHR6_9ZZZZ</name>
<protein>
    <submittedName>
        <fullName evidence="1">Uncharacterized protein</fullName>
    </submittedName>
</protein>
<feature type="non-terminal residue" evidence="1">
    <location>
        <position position="102"/>
    </location>
</feature>
<gene>
    <name evidence="1" type="ORF">S12H4_36530</name>
</gene>
<reference evidence="1" key="1">
    <citation type="journal article" date="2014" name="Front. Microbiol.">
        <title>High frequency of phylogenetically diverse reductive dehalogenase-homologous genes in deep subseafloor sedimentary metagenomes.</title>
        <authorList>
            <person name="Kawai M."/>
            <person name="Futagami T."/>
            <person name="Toyoda A."/>
            <person name="Takaki Y."/>
            <person name="Nishi S."/>
            <person name="Hori S."/>
            <person name="Arai W."/>
            <person name="Tsubouchi T."/>
            <person name="Morono Y."/>
            <person name="Uchiyama I."/>
            <person name="Ito T."/>
            <person name="Fujiyama A."/>
            <person name="Inagaki F."/>
            <person name="Takami H."/>
        </authorList>
    </citation>
    <scope>NUCLEOTIDE SEQUENCE</scope>
    <source>
        <strain evidence="1">Expedition CK06-06</strain>
    </source>
</reference>